<reference evidence="10 11" key="1">
    <citation type="submission" date="2020-07" db="EMBL/GenBank/DDBJ databases">
        <title>Spirosoma foliorum sp. nov., isolated from the leaves on the Nejang mountain Korea, Republic of.</title>
        <authorList>
            <person name="Ho H."/>
            <person name="Lee Y.-J."/>
            <person name="Nurcahyanto D.-A."/>
            <person name="Kim S.-G."/>
        </authorList>
    </citation>
    <scope>NUCLEOTIDE SEQUENCE [LARGE SCALE GENOMIC DNA]</scope>
    <source>
        <strain evidence="10 11">PL0136</strain>
    </source>
</reference>
<dbReference type="GO" id="GO:0005254">
    <property type="term" value="F:chloride channel activity"/>
    <property type="evidence" value="ECO:0007669"/>
    <property type="project" value="InterPro"/>
</dbReference>
<dbReference type="InterPro" id="IPR044669">
    <property type="entry name" value="YneE/VCCN1/2-like"/>
</dbReference>
<comment type="similarity">
    <text evidence="8">Belongs to the anion channel-forming bestrophin (TC 1.A.46) family.</text>
</comment>
<keyword evidence="11" id="KW-1185">Reference proteome</keyword>
<proteinExistence type="inferred from homology"/>
<feature type="transmembrane region" description="Helical" evidence="9">
    <location>
        <begin position="57"/>
        <end position="74"/>
    </location>
</feature>
<accession>A0A7G5GPD2</accession>
<keyword evidence="6" id="KW-0406">Ion transport</keyword>
<evidence type="ECO:0000256" key="5">
    <source>
        <dbReference type="ARBA" id="ARBA00022989"/>
    </source>
</evidence>
<evidence type="ECO:0000256" key="1">
    <source>
        <dbReference type="ARBA" id="ARBA00004651"/>
    </source>
</evidence>
<organism evidence="10 11">
    <name type="scientific">Spirosoma foliorum</name>
    <dbReference type="NCBI Taxonomy" id="2710596"/>
    <lineage>
        <taxon>Bacteria</taxon>
        <taxon>Pseudomonadati</taxon>
        <taxon>Bacteroidota</taxon>
        <taxon>Cytophagia</taxon>
        <taxon>Cytophagales</taxon>
        <taxon>Cytophagaceae</taxon>
        <taxon>Spirosoma</taxon>
    </lineage>
</organism>
<feature type="transmembrane region" description="Helical" evidence="9">
    <location>
        <begin position="25"/>
        <end position="45"/>
    </location>
</feature>
<evidence type="ECO:0000256" key="3">
    <source>
        <dbReference type="ARBA" id="ARBA00022475"/>
    </source>
</evidence>
<dbReference type="EMBL" id="CP059732">
    <property type="protein sequence ID" value="QMW00724.1"/>
    <property type="molecule type" value="Genomic_DNA"/>
</dbReference>
<dbReference type="PANTHER" id="PTHR33281:SF19">
    <property type="entry name" value="VOLTAGE-DEPENDENT ANION CHANNEL-FORMING PROTEIN YNEE"/>
    <property type="match status" value="1"/>
</dbReference>
<dbReference type="PANTHER" id="PTHR33281">
    <property type="entry name" value="UPF0187 PROTEIN YNEE"/>
    <property type="match status" value="1"/>
</dbReference>
<feature type="transmembrane region" description="Helical" evidence="9">
    <location>
        <begin position="241"/>
        <end position="260"/>
    </location>
</feature>
<keyword evidence="3" id="KW-1003">Cell membrane</keyword>
<evidence type="ECO:0008006" key="12">
    <source>
        <dbReference type="Google" id="ProtNLM"/>
    </source>
</evidence>
<keyword evidence="2" id="KW-0813">Transport</keyword>
<name>A0A7G5GPD2_9BACT</name>
<dbReference type="Proteomes" id="UP000515369">
    <property type="component" value="Chromosome"/>
</dbReference>
<dbReference type="RefSeq" id="WP_182457838.1">
    <property type="nucleotide sequence ID" value="NZ_CP059732.1"/>
</dbReference>
<evidence type="ECO:0000313" key="11">
    <source>
        <dbReference type="Proteomes" id="UP000515369"/>
    </source>
</evidence>
<dbReference type="Pfam" id="PF25539">
    <property type="entry name" value="Bestrophin_2"/>
    <property type="match status" value="1"/>
</dbReference>
<protein>
    <recommendedName>
        <fullName evidence="12">Bestrophin</fullName>
    </recommendedName>
</protein>
<gene>
    <name evidence="10" type="ORF">H3H32_22370</name>
</gene>
<keyword evidence="5 9" id="KW-1133">Transmembrane helix</keyword>
<evidence type="ECO:0000313" key="10">
    <source>
        <dbReference type="EMBL" id="QMW00724.1"/>
    </source>
</evidence>
<sequence length="314" mass="36571">MVRYNPKEWLRFIVTFNRADTVRKLLPILIGVGFYAFVIVHILELLDLSENPHLKNFSLMHTLLSFVISMLLVFRTNTAYDRWWEGRKLWGSLVNNSRNLALKLDQLLEPDQTETREFFRAMIPNFAFALKNHLRQQSFEREFTEPSTFSLQSLHLNEHVPQQIALIIFGKVNDLQRRRVLLPEHLIILNSEIQSLMDVCGACERIKNTPIPFSYSSFIKKFISFYCLTLPLGYVSNLHYLVIPLVIFVFYVLASLEIIAEEIENPFGTDDNDLPLDTICKGIHKTVTQSFDHKLTLEPADQNSEKEKGFSYEK</sequence>
<evidence type="ECO:0000256" key="2">
    <source>
        <dbReference type="ARBA" id="ARBA00022448"/>
    </source>
</evidence>
<evidence type="ECO:0000256" key="4">
    <source>
        <dbReference type="ARBA" id="ARBA00022692"/>
    </source>
</evidence>
<keyword evidence="4 9" id="KW-0812">Transmembrane</keyword>
<keyword evidence="7 9" id="KW-0472">Membrane</keyword>
<comment type="subcellular location">
    <subcellularLocation>
        <location evidence="1">Cell membrane</location>
        <topology evidence="1">Multi-pass membrane protein</topology>
    </subcellularLocation>
</comment>
<dbReference type="KEGG" id="sfol:H3H32_22370"/>
<dbReference type="AlphaFoldDB" id="A0A7G5GPD2"/>
<evidence type="ECO:0000256" key="8">
    <source>
        <dbReference type="ARBA" id="ARBA00034708"/>
    </source>
</evidence>
<evidence type="ECO:0000256" key="7">
    <source>
        <dbReference type="ARBA" id="ARBA00023136"/>
    </source>
</evidence>
<evidence type="ECO:0000256" key="9">
    <source>
        <dbReference type="SAM" id="Phobius"/>
    </source>
</evidence>
<dbReference type="GO" id="GO:0005886">
    <property type="term" value="C:plasma membrane"/>
    <property type="evidence" value="ECO:0007669"/>
    <property type="project" value="UniProtKB-SubCell"/>
</dbReference>
<evidence type="ECO:0000256" key="6">
    <source>
        <dbReference type="ARBA" id="ARBA00023065"/>
    </source>
</evidence>